<evidence type="ECO:0000256" key="1">
    <source>
        <dbReference type="SAM" id="MobiDB-lite"/>
    </source>
</evidence>
<organism evidence="2 3">
    <name type="scientific">[Mycoplasma] gypis</name>
    <dbReference type="NCBI Taxonomy" id="92404"/>
    <lineage>
        <taxon>Bacteria</taxon>
        <taxon>Bacillati</taxon>
        <taxon>Mycoplasmatota</taxon>
        <taxon>Mycoplasmoidales</taxon>
        <taxon>Metamycoplasmataceae</taxon>
        <taxon>Metamycoplasma</taxon>
    </lineage>
</organism>
<accession>A0ABZ2RVV2</accession>
<evidence type="ECO:0000313" key="3">
    <source>
        <dbReference type="Proteomes" id="UP001460679"/>
    </source>
</evidence>
<feature type="region of interest" description="Disordered" evidence="1">
    <location>
        <begin position="924"/>
        <end position="945"/>
    </location>
</feature>
<sequence>MALKLRTKVLITLGILAAVTGATIGSMFGYAANSDEVKGKVAPTDSKAFSNRYQDIYDEEGNLKPVIAITDPLKSSEVASYDEKDGQVYFWWNSDKNRKMDFDTFFKEYYAKYKESFIFKVTYGSFNFFDEYVLAVKPKQFVEFTKWFITNVSWGPDLLTLDSFRLVPGVEQNGNSITLGSHSTLHKEESEIKFFPDAFFGSMPIYSTLGGPGNSSDSLTYSLFRDFEDKKTVDLFLKNIPTASAIMNSNILGKNNQPLESYSTIALPSKLIGKDILLLDEQKSTYGALSSTSQKVIVLPANTTEEEFNSKYLNIFRTKIKWFEGKTFNDFKKAKIEEVSIENINNSVKVLWLGGHTEDKKEFSISFNQEIYDENNTIALDLFTKISNEFKSFLDFYNFDQYISKDIYVVTKENKNRFYGSLLEALNSDKKLKTSDVRKFNVKNMTVEKKEAPIFVVELQNEKETKKLVFTRSLFGEEEQEFNSLKRALGYKGSIDPVTINITPVDVNARDENGNKLPDLDARRYQIYNEAYPGLLKQITDKYPHLLKEKIGPHIEKTINDEGFYEYKLVEGKYKTLTDTDRIGLPLLLGALVDGFKGISTDFLNYVAAHEYGHHLTLERTQAIDDSKNAVVVGALNPRSGTSETSFYSAVALRNYLEARTNLDFIRVNAFGEPSDTGTFLKFIFLNKDGSTPKDENGNVIYESEDDVWGKANKNSSAKDVLSNGKRRFLQDWEGMQKAAKLRGVEVRDLFLANSFDQHSGTLNPFIQGNSKVFSVENGNLSNLAEVTPKMILDNVRDGLGQRIKFNIEANGNATIKVFESHTDSEGKLVIDQINIFDKNGLPVINAPLNTPLSDKDVQYLRAQEKIIQDSIIELVDRNYYDSGWNNRSSFIGGQANATVTSLLQPGFSDDFIEALKTNKDPINSLPSLNEPGSRVLQNPDDPNSAISRKSWKKIGLAGDIQAELRLLQRQIQYTIQEANDREEYRFPYFSNQGKVLAFNDENGSNEYFFPYVENSAFLKEMYNGSNQLSQQMQEVARNIHAAVPYGKVQQSLAFALLRYTGIFNNAQNNARYPILGFVSKPNPNTGERLISRGTNATLTTASILNNIEGIAIDTRSSGYATQDSKFYDAFSQSLTMLEVRDSVGTRYTVPTFNNLKSLFEFSSIDYSQAQYVVNADKTWTWNWNISYVETKFDLDKFKKSLLENETNRDDINTITALKQNLANEIMKRFRNSNLFMAAKNFNPATELLKNGAILSKDYGMDILSPQFKDSYIENDDLKTEMIAKDPSALLFSLLDLQNMFAKKITEEVGTQYVANLDAQDMNILLGQVLYFKDWGNTNGYLSDVYYGLFSSGKPSDDVINYILSRIEPQTADKFTDYIYSIAETLTRDFVQTTYVPSTKDFGDLPNYMTNVNEATTGLDYVVDATSVDWIKSTLLDLNSLNKAVVDSINVAFKIAYEKEKAVIYQKYQDEVDVLQEAIKKTKEQSDREPNNRQYQLNYFNAVSNLQNFLAKRSKEYDEAKAKIFPNGKEFRVRQFNSNQNISSSYFGKFITKNNGYFKDRWQKEKIGMQLYNDDRSAVQDETIRIKDLNDNKITSRPKAFFMSQIKNFGVGQRTVSGIFRNKTFDAVALYGYIPTELATKAKFLQFTDVKTGEKEFVSINIAKTNNIFYLERQGDASSKVTLEDLGYTSWLSDYALMAKYRNTLLKPKHSYYVEFADNTKKAIQDVSMQGFDFLAENGKSRDQSPIALVAEKKDNKLTGKTILAIDYQFNITG</sequence>
<name>A0ABZ2RVV2_9BACT</name>
<proteinExistence type="predicted"/>
<evidence type="ECO:0000313" key="2">
    <source>
        <dbReference type="EMBL" id="WXL28414.1"/>
    </source>
</evidence>
<keyword evidence="3" id="KW-1185">Reference proteome</keyword>
<dbReference type="RefSeq" id="WP_205499502.1">
    <property type="nucleotide sequence ID" value="NZ_CP148066.1"/>
</dbReference>
<protein>
    <submittedName>
        <fullName evidence="2">PDxFFG protein</fullName>
    </submittedName>
</protein>
<dbReference type="Proteomes" id="UP001460679">
    <property type="component" value="Chromosome"/>
</dbReference>
<dbReference type="NCBIfam" id="NF012210">
    <property type="entry name" value="PDxFFG"/>
    <property type="match status" value="1"/>
</dbReference>
<dbReference type="EMBL" id="CP148066">
    <property type="protein sequence ID" value="WXL28414.1"/>
    <property type="molecule type" value="Genomic_DNA"/>
</dbReference>
<gene>
    <name evidence="2" type="ORF">WG616_00050</name>
</gene>
<reference evidence="2" key="1">
    <citation type="submission" date="2024-03" db="EMBL/GenBank/DDBJ databases">
        <title>Complete genome sequence of Mycoplasma gypis type strain B1/T1.</title>
        <authorList>
            <person name="Spergser J."/>
        </authorList>
    </citation>
    <scope>NUCLEOTIDE SEQUENCE [LARGE SCALE GENOMIC DNA]</scope>
    <source>
        <strain evidence="2">B1/T1</strain>
    </source>
</reference>